<evidence type="ECO:0000256" key="8">
    <source>
        <dbReference type="ARBA" id="ARBA00023224"/>
    </source>
</evidence>
<keyword evidence="4 9" id="KW-1133">Transmembrane helix</keyword>
<keyword evidence="7" id="KW-0675">Receptor</keyword>
<dbReference type="SUPFAM" id="SSF81321">
    <property type="entry name" value="Family A G protein-coupled receptor-like"/>
    <property type="match status" value="1"/>
</dbReference>
<feature type="transmembrane region" description="Helical" evidence="9">
    <location>
        <begin position="143"/>
        <end position="162"/>
    </location>
</feature>
<evidence type="ECO:0000256" key="5">
    <source>
        <dbReference type="ARBA" id="ARBA00023040"/>
    </source>
</evidence>
<sequence>MGRHSDIGAMAQRYILVAVGPDQEDDLEVEGDIGLVEGILLPATEGGESAICGSYRPVIEANPIRLGDHRIGSWRFEVLHLVQSFQTCKEDLSLIFHQVDTRIGVGVSYLQVSAYTLVAISVDRYMNILWPLKPRMSKSAAKFIMLFVWLVALLTALPIPIVSTLEQPSPWHKHCKR</sequence>
<feature type="domain" description="G-protein coupled receptors family 1 profile" evidence="10">
    <location>
        <begin position="112"/>
        <end position="177"/>
    </location>
</feature>
<dbReference type="PANTHER" id="PTHR24238">
    <property type="entry name" value="G-PROTEIN COUPLED RECEPTOR"/>
    <property type="match status" value="1"/>
</dbReference>
<keyword evidence="12" id="KW-1185">Reference proteome</keyword>
<organism evidence="11 12">
    <name type="scientific">Nezara viridula</name>
    <name type="common">Southern green stink bug</name>
    <name type="synonym">Cimex viridulus</name>
    <dbReference type="NCBI Taxonomy" id="85310"/>
    <lineage>
        <taxon>Eukaryota</taxon>
        <taxon>Metazoa</taxon>
        <taxon>Ecdysozoa</taxon>
        <taxon>Arthropoda</taxon>
        <taxon>Hexapoda</taxon>
        <taxon>Insecta</taxon>
        <taxon>Pterygota</taxon>
        <taxon>Neoptera</taxon>
        <taxon>Paraneoptera</taxon>
        <taxon>Hemiptera</taxon>
        <taxon>Heteroptera</taxon>
        <taxon>Panheteroptera</taxon>
        <taxon>Pentatomomorpha</taxon>
        <taxon>Pentatomoidea</taxon>
        <taxon>Pentatomidae</taxon>
        <taxon>Pentatominae</taxon>
        <taxon>Nezara</taxon>
    </lineage>
</organism>
<keyword evidence="3 9" id="KW-0812">Transmembrane</keyword>
<reference evidence="11" key="1">
    <citation type="submission" date="2022-01" db="EMBL/GenBank/DDBJ databases">
        <authorList>
            <person name="King R."/>
        </authorList>
    </citation>
    <scope>NUCLEOTIDE SEQUENCE</scope>
</reference>
<evidence type="ECO:0000259" key="10">
    <source>
        <dbReference type="PROSITE" id="PS50262"/>
    </source>
</evidence>
<dbReference type="Pfam" id="PF00001">
    <property type="entry name" value="7tm_1"/>
    <property type="match status" value="1"/>
</dbReference>
<dbReference type="EMBL" id="OV725083">
    <property type="protein sequence ID" value="CAH1406962.1"/>
    <property type="molecule type" value="Genomic_DNA"/>
</dbReference>
<accession>A0A9P0MYC9</accession>
<comment type="subcellular location">
    <subcellularLocation>
        <location evidence="1">Membrane</location>
        <topology evidence="1">Multi-pass membrane protein</topology>
    </subcellularLocation>
</comment>
<evidence type="ECO:0000256" key="1">
    <source>
        <dbReference type="ARBA" id="ARBA00004141"/>
    </source>
</evidence>
<comment type="similarity">
    <text evidence="2">Belongs to the G-protein coupled receptor 1 family.</text>
</comment>
<evidence type="ECO:0000256" key="9">
    <source>
        <dbReference type="SAM" id="Phobius"/>
    </source>
</evidence>
<dbReference type="PANTHER" id="PTHR24238:SF73">
    <property type="entry name" value="RYAMIDE RECEPTOR"/>
    <property type="match status" value="1"/>
</dbReference>
<dbReference type="Gene3D" id="1.20.1070.10">
    <property type="entry name" value="Rhodopsin 7-helix transmembrane proteins"/>
    <property type="match status" value="1"/>
</dbReference>
<evidence type="ECO:0000256" key="3">
    <source>
        <dbReference type="ARBA" id="ARBA00022692"/>
    </source>
</evidence>
<dbReference type="InterPro" id="IPR017452">
    <property type="entry name" value="GPCR_Rhodpsn_7TM"/>
</dbReference>
<evidence type="ECO:0000256" key="6">
    <source>
        <dbReference type="ARBA" id="ARBA00023136"/>
    </source>
</evidence>
<evidence type="ECO:0000313" key="11">
    <source>
        <dbReference type="EMBL" id="CAH1406962.1"/>
    </source>
</evidence>
<dbReference type="GO" id="GO:0005886">
    <property type="term" value="C:plasma membrane"/>
    <property type="evidence" value="ECO:0007669"/>
    <property type="project" value="TreeGrafter"/>
</dbReference>
<dbReference type="AlphaFoldDB" id="A0A9P0MYC9"/>
<evidence type="ECO:0000256" key="4">
    <source>
        <dbReference type="ARBA" id="ARBA00022989"/>
    </source>
</evidence>
<name>A0A9P0MYC9_NEZVI</name>
<protein>
    <recommendedName>
        <fullName evidence="10">G-protein coupled receptors family 1 profile domain-containing protein</fullName>
    </recommendedName>
</protein>
<dbReference type="PROSITE" id="PS50262">
    <property type="entry name" value="G_PROTEIN_RECEP_F1_2"/>
    <property type="match status" value="1"/>
</dbReference>
<evidence type="ECO:0000313" key="12">
    <source>
        <dbReference type="Proteomes" id="UP001152798"/>
    </source>
</evidence>
<evidence type="ECO:0000256" key="7">
    <source>
        <dbReference type="ARBA" id="ARBA00023170"/>
    </source>
</evidence>
<dbReference type="GO" id="GO:0008188">
    <property type="term" value="F:neuropeptide receptor activity"/>
    <property type="evidence" value="ECO:0007669"/>
    <property type="project" value="TreeGrafter"/>
</dbReference>
<gene>
    <name evidence="11" type="ORF">NEZAVI_LOCUS14794</name>
</gene>
<dbReference type="Proteomes" id="UP001152798">
    <property type="component" value="Chromosome 7"/>
</dbReference>
<keyword evidence="6 9" id="KW-0472">Membrane</keyword>
<keyword evidence="8" id="KW-0807">Transducer</keyword>
<dbReference type="PROSITE" id="PS00237">
    <property type="entry name" value="G_PROTEIN_RECEP_F1_1"/>
    <property type="match status" value="1"/>
</dbReference>
<keyword evidence="5" id="KW-0297">G-protein coupled receptor</keyword>
<evidence type="ECO:0000256" key="2">
    <source>
        <dbReference type="ARBA" id="ARBA00010663"/>
    </source>
</evidence>
<dbReference type="InterPro" id="IPR000276">
    <property type="entry name" value="GPCR_Rhodpsn"/>
</dbReference>
<dbReference type="OrthoDB" id="10053194at2759"/>
<proteinExistence type="inferred from homology"/>